<name>A0A8J2RBR1_9CRUS</name>
<reference evidence="12" key="1">
    <citation type="submission" date="2021-11" db="EMBL/GenBank/DDBJ databases">
        <authorList>
            <person name="Schell T."/>
        </authorList>
    </citation>
    <scope>NUCLEOTIDE SEQUENCE</scope>
    <source>
        <strain evidence="12">M5</strain>
    </source>
</reference>
<dbReference type="FunFam" id="3.40.190.10:FF:000218">
    <property type="entry name" value="Uncharacterized protein"/>
    <property type="match status" value="1"/>
</dbReference>
<feature type="transmembrane region" description="Helical" evidence="9">
    <location>
        <begin position="162"/>
        <end position="183"/>
    </location>
</feature>
<feature type="domain" description="Ionotropic glutamate receptor C-terminal" evidence="11">
    <location>
        <begin position="162"/>
        <end position="443"/>
    </location>
</feature>
<comment type="caution">
    <text evidence="12">The sequence shown here is derived from an EMBL/GenBank/DDBJ whole genome shotgun (WGS) entry which is preliminary data.</text>
</comment>
<keyword evidence="8" id="KW-0325">Glycoprotein</keyword>
<dbReference type="Proteomes" id="UP000789390">
    <property type="component" value="Unassembled WGS sequence"/>
</dbReference>
<proteinExistence type="inferred from homology"/>
<evidence type="ECO:0000256" key="1">
    <source>
        <dbReference type="ARBA" id="ARBA00004651"/>
    </source>
</evidence>
<dbReference type="InterPro" id="IPR052192">
    <property type="entry name" value="Insect_Ionotropic_Sensory_Rcpt"/>
</dbReference>
<comment type="similarity">
    <text evidence="2">Belongs to the glutamate-gated ion channel (TC 1.A.10.1) family.</text>
</comment>
<dbReference type="AlphaFoldDB" id="A0A8J2RBR1"/>
<dbReference type="GO" id="GO:0015276">
    <property type="term" value="F:ligand-gated monoatomic ion channel activity"/>
    <property type="evidence" value="ECO:0007669"/>
    <property type="project" value="InterPro"/>
</dbReference>
<dbReference type="SUPFAM" id="SSF53850">
    <property type="entry name" value="Periplasmic binding protein-like II"/>
    <property type="match status" value="1"/>
</dbReference>
<evidence type="ECO:0000256" key="10">
    <source>
        <dbReference type="SAM" id="SignalP"/>
    </source>
</evidence>
<evidence type="ECO:0000256" key="5">
    <source>
        <dbReference type="ARBA" id="ARBA00022989"/>
    </source>
</evidence>
<evidence type="ECO:0000256" key="3">
    <source>
        <dbReference type="ARBA" id="ARBA00022475"/>
    </source>
</evidence>
<gene>
    <name evidence="12" type="ORF">DGAL_LOCUS425</name>
</gene>
<dbReference type="InterPro" id="IPR001320">
    <property type="entry name" value="Iontro_rcpt_C"/>
</dbReference>
<keyword evidence="5 9" id="KW-1133">Transmembrane helix</keyword>
<dbReference type="PANTHER" id="PTHR42643:SF24">
    <property type="entry name" value="IONOTROPIC RECEPTOR 60A"/>
    <property type="match status" value="1"/>
</dbReference>
<dbReference type="GO" id="GO:0050906">
    <property type="term" value="P:detection of stimulus involved in sensory perception"/>
    <property type="evidence" value="ECO:0007669"/>
    <property type="project" value="UniProtKB-ARBA"/>
</dbReference>
<evidence type="ECO:0000256" key="2">
    <source>
        <dbReference type="ARBA" id="ARBA00008685"/>
    </source>
</evidence>
<evidence type="ECO:0000256" key="4">
    <source>
        <dbReference type="ARBA" id="ARBA00022692"/>
    </source>
</evidence>
<dbReference type="PANTHER" id="PTHR42643">
    <property type="entry name" value="IONOTROPIC RECEPTOR 20A-RELATED"/>
    <property type="match status" value="1"/>
</dbReference>
<dbReference type="Gene3D" id="1.10.287.70">
    <property type="match status" value="1"/>
</dbReference>
<keyword evidence="10" id="KW-0732">Signal</keyword>
<evidence type="ECO:0000256" key="9">
    <source>
        <dbReference type="SAM" id="Phobius"/>
    </source>
</evidence>
<evidence type="ECO:0000256" key="7">
    <source>
        <dbReference type="ARBA" id="ARBA00023170"/>
    </source>
</evidence>
<keyword evidence="3" id="KW-1003">Cell membrane</keyword>
<comment type="subcellular location">
    <subcellularLocation>
        <location evidence="1">Cell membrane</location>
        <topology evidence="1">Multi-pass membrane protein</topology>
    </subcellularLocation>
</comment>
<feature type="transmembrane region" description="Helical" evidence="9">
    <location>
        <begin position="232"/>
        <end position="252"/>
    </location>
</feature>
<evidence type="ECO:0000259" key="11">
    <source>
        <dbReference type="Pfam" id="PF00060"/>
    </source>
</evidence>
<dbReference type="OrthoDB" id="6348663at2759"/>
<feature type="signal peptide" evidence="10">
    <location>
        <begin position="1"/>
        <end position="21"/>
    </location>
</feature>
<dbReference type="Gene3D" id="3.40.190.10">
    <property type="entry name" value="Periplasmic binding protein-like II"/>
    <property type="match status" value="1"/>
</dbReference>
<accession>A0A8J2RBR1</accession>
<protein>
    <recommendedName>
        <fullName evidence="11">Ionotropic glutamate receptor C-terminal domain-containing protein</fullName>
    </recommendedName>
</protein>
<evidence type="ECO:0000256" key="8">
    <source>
        <dbReference type="ARBA" id="ARBA00023180"/>
    </source>
</evidence>
<keyword evidence="13" id="KW-1185">Reference proteome</keyword>
<evidence type="ECO:0000256" key="6">
    <source>
        <dbReference type="ARBA" id="ARBA00023136"/>
    </source>
</evidence>
<dbReference type="GO" id="GO:0005886">
    <property type="term" value="C:plasma membrane"/>
    <property type="evidence" value="ECO:0007669"/>
    <property type="project" value="UniProtKB-SubCell"/>
</dbReference>
<dbReference type="EMBL" id="CAKKLH010000002">
    <property type="protein sequence ID" value="CAH0098373.1"/>
    <property type="molecule type" value="Genomic_DNA"/>
</dbReference>
<sequence length="470" mass="53318">MSLRLLKILALAIIIYRFPLAVYSSSYMENGDLKGAQLTIAVGHFPPFHILTLMPDGNYTNTGAVTEYFAWFERKLNFKVSYYYIPNDRTKAKYGTKDHVTIITNLFADNEIDGASIGIKLTAERKKEMDLAYFIWTEPYTLIVPRPGEKSRLLAFVYPFDLTVWGLLLITMPVMVALMTLFARVYSKFSMNGRDVSAMNGGRTIFDRVTYNAMYIINIITNQGNRIPGNRLSFRILVGVWMLVATVLVYSYSSTVVSHLTIAIAEPHINSFEDLAKNNDVGIILLSAALSQEILDAKFGAMKNLGDQIRQNPGRLLNNMQDVYPLLETGKYAMPLPATMCETYVASQFKKERKCRFLISDPVTSSIFWSLPFQKNSKYTWAFHYALMDLWETGLPRHWVRNFVPQAPNKCLAKKNLKEKSVRRGAIRLDDLMGAFLILGVGVALATLAFVLEKIIYFRSQRKTGSESNN</sequence>
<evidence type="ECO:0000313" key="12">
    <source>
        <dbReference type="EMBL" id="CAH0098373.1"/>
    </source>
</evidence>
<feature type="chain" id="PRO_5035228792" description="Ionotropic glutamate receptor C-terminal domain-containing protein" evidence="10">
    <location>
        <begin position="22"/>
        <end position="470"/>
    </location>
</feature>
<keyword evidence="7" id="KW-0675">Receptor</keyword>
<keyword evidence="6 9" id="KW-0472">Membrane</keyword>
<dbReference type="Pfam" id="PF00060">
    <property type="entry name" value="Lig_chan"/>
    <property type="match status" value="1"/>
</dbReference>
<organism evidence="12 13">
    <name type="scientific">Daphnia galeata</name>
    <dbReference type="NCBI Taxonomy" id="27404"/>
    <lineage>
        <taxon>Eukaryota</taxon>
        <taxon>Metazoa</taxon>
        <taxon>Ecdysozoa</taxon>
        <taxon>Arthropoda</taxon>
        <taxon>Crustacea</taxon>
        <taxon>Branchiopoda</taxon>
        <taxon>Diplostraca</taxon>
        <taxon>Cladocera</taxon>
        <taxon>Anomopoda</taxon>
        <taxon>Daphniidae</taxon>
        <taxon>Daphnia</taxon>
    </lineage>
</organism>
<feature type="transmembrane region" description="Helical" evidence="9">
    <location>
        <begin position="432"/>
        <end position="452"/>
    </location>
</feature>
<evidence type="ECO:0000313" key="13">
    <source>
        <dbReference type="Proteomes" id="UP000789390"/>
    </source>
</evidence>
<keyword evidence="4 9" id="KW-0812">Transmembrane</keyword>